<evidence type="ECO:0000313" key="2">
    <source>
        <dbReference type="EMBL" id="SVP88904.1"/>
    </source>
</evidence>
<evidence type="ECO:0000256" key="1">
    <source>
        <dbReference type="SAM" id="MobiDB-lite"/>
    </source>
</evidence>
<evidence type="ECO:0000313" key="3">
    <source>
        <dbReference type="EMBL" id="SVP90047.1"/>
    </source>
</evidence>
<dbReference type="VEuPathDB" id="PiroplasmaDB:TA06940"/>
<reference evidence="2" key="1">
    <citation type="submission" date="2018-07" db="EMBL/GenBank/DDBJ databases">
        <authorList>
            <person name="Quirk P.G."/>
            <person name="Krulwich T.A."/>
        </authorList>
    </citation>
    <scope>NUCLEOTIDE SEQUENCE</scope>
    <source>
        <strain evidence="2">Anand</strain>
    </source>
</reference>
<dbReference type="EMBL" id="UIVT01000001">
    <property type="protein sequence ID" value="SVP88904.1"/>
    <property type="molecule type" value="Genomic_DNA"/>
</dbReference>
<organism evidence="2">
    <name type="scientific">Theileria annulata</name>
    <dbReference type="NCBI Taxonomy" id="5874"/>
    <lineage>
        <taxon>Eukaryota</taxon>
        <taxon>Sar</taxon>
        <taxon>Alveolata</taxon>
        <taxon>Apicomplexa</taxon>
        <taxon>Aconoidasida</taxon>
        <taxon>Piroplasmida</taxon>
        <taxon>Theileriidae</taxon>
        <taxon>Theileria</taxon>
    </lineage>
</organism>
<name>A0A3B0MGS0_THEAN</name>
<dbReference type="EMBL" id="UIVS01000001">
    <property type="protein sequence ID" value="SVP90047.1"/>
    <property type="molecule type" value="Genomic_DNA"/>
</dbReference>
<dbReference type="AlphaFoldDB" id="A0A3B0MGS0"/>
<gene>
    <name evidence="2" type="ORF">TAT_000075500</name>
    <name evidence="3" type="ORF">TAV_000075000</name>
</gene>
<proteinExistence type="predicted"/>
<protein>
    <recommendedName>
        <fullName evidence="4">F-box domain-containing protein</fullName>
    </recommendedName>
</protein>
<accession>A0A3B0MGS0</accession>
<sequence length="758" mass="85607">MENALERFISLAPKDVIALLCNFLDFSEFLSLSSASRPIRAALVNHHLFWFNYYTKNVHCRTYNDKNVELNGVERSSNKYQLKMPIIDNITKGTDPMSRLLNSARKVEIMKSNNTISSNPMLNLGILDNFKRSRWKGQFKQYVEQLSKIIGINSLNSAMIVHSLGSNPFLIISSQFNPISPVYNRYNTTNKQYNNMYNGYQSVYSICGYDTNEDKLICSNVNVALKDIRYEVKLCTWLRFDDSSYSPDSSIRSMSTRLGYVPKVLVILCDTSSGVGRSNKQKVKSGKGKIVALFYYYDEDSGFINIPSMTLKMYINHITTDATPKSIGVDAVSSLDVYGSLGYWDGREIIFRNLNLFVGTVSGVIYHRAVENNFIALETSERITTHEITSLRYVFSQGKSILIVFSYNRFLGLVDVSTYTWHLMDCVNDSVVAFSVDISNCLLGYSLGHSNKVNFIDFYNFTNKAQYLVPKPPTALLALERHSKWAVIIKNYIRILIIEFGTDSTNGVNGTNNCLINNCDSVNVPNKGDLRIKSVSTLNGHVGEIRECVHDGWSKLVTIDTLHNLFVWDYTACCKIFSFSLVSDFDKSFNHCYYGQDSGPETPHNGYNTPNSVYTNSRYRSNTVYVSVRNTPVQNTSRNTPVYNSTGDNVSTGRESGRVEYKISLNVINKLGSKPEVKDAIDDYLYSYDSDPDASPYSVKVDKTPPRGVKYKNAVPASNIKGLLDPNKKGQKYSVDVSVHSLVIYYQSCNVLQVFSFK</sequence>
<evidence type="ECO:0008006" key="4">
    <source>
        <dbReference type="Google" id="ProtNLM"/>
    </source>
</evidence>
<feature type="region of interest" description="Disordered" evidence="1">
    <location>
        <begin position="633"/>
        <end position="654"/>
    </location>
</feature>